<evidence type="ECO:0000259" key="2">
    <source>
        <dbReference type="Pfam" id="PF07331"/>
    </source>
</evidence>
<dbReference type="EMBL" id="JAODNV010000036">
    <property type="protein sequence ID" value="MCT8992282.1"/>
    <property type="molecule type" value="Genomic_DNA"/>
</dbReference>
<dbReference type="AlphaFoldDB" id="A0A9X2XCR5"/>
<gene>
    <name evidence="3" type="ORF">NYR54_18720</name>
</gene>
<name>A0A9X2XCR5_9HYPH</name>
<feature type="transmembrane region" description="Helical" evidence="1">
    <location>
        <begin position="51"/>
        <end position="78"/>
    </location>
</feature>
<keyword evidence="1" id="KW-0472">Membrane</keyword>
<comment type="caution">
    <text evidence="3">The sequence shown here is derived from an EMBL/GenBank/DDBJ whole genome shotgun (WGS) entry which is preliminary data.</text>
</comment>
<evidence type="ECO:0000313" key="3">
    <source>
        <dbReference type="EMBL" id="MCT8992282.1"/>
    </source>
</evidence>
<dbReference type="Pfam" id="PF07331">
    <property type="entry name" value="TctB"/>
    <property type="match status" value="1"/>
</dbReference>
<accession>A0A9X2XCR5</accession>
<sequence>MAGETETANAVPDELDTPPLIDLGLGIGFVALGAVLWCGTQGFPVSIPNTVIGPGLVPSVCGAVFMLGGAALAIRAFINVRAGRKGVEAEDEGPGSLMFSAIVLGGLLFTFLVMPYLGFTLTTGIYAFAVTLAGCTNVMGAALSSALITGATYTLFHILMRVPLPTAGLF</sequence>
<evidence type="ECO:0000256" key="1">
    <source>
        <dbReference type="SAM" id="Phobius"/>
    </source>
</evidence>
<dbReference type="RefSeq" id="WP_261517227.1">
    <property type="nucleotide sequence ID" value="NZ_JAODNV010000036.1"/>
</dbReference>
<feature type="domain" description="DUF1468" evidence="2">
    <location>
        <begin position="25"/>
        <end position="165"/>
    </location>
</feature>
<proteinExistence type="predicted"/>
<keyword evidence="4" id="KW-1185">Reference proteome</keyword>
<keyword evidence="1" id="KW-1133">Transmembrane helix</keyword>
<evidence type="ECO:0000313" key="4">
    <source>
        <dbReference type="Proteomes" id="UP001149009"/>
    </source>
</evidence>
<dbReference type="Proteomes" id="UP001149009">
    <property type="component" value="Unassembled WGS sequence"/>
</dbReference>
<dbReference type="InterPro" id="IPR009936">
    <property type="entry name" value="DUF1468"/>
</dbReference>
<keyword evidence="1" id="KW-0812">Transmembrane</keyword>
<feature type="transmembrane region" description="Helical" evidence="1">
    <location>
        <begin position="126"/>
        <end position="156"/>
    </location>
</feature>
<organism evidence="3 4">
    <name type="scientific">Chelativorans petroleitrophicus</name>
    <dbReference type="NCBI Taxonomy" id="2975484"/>
    <lineage>
        <taxon>Bacteria</taxon>
        <taxon>Pseudomonadati</taxon>
        <taxon>Pseudomonadota</taxon>
        <taxon>Alphaproteobacteria</taxon>
        <taxon>Hyphomicrobiales</taxon>
        <taxon>Phyllobacteriaceae</taxon>
        <taxon>Chelativorans</taxon>
    </lineage>
</organism>
<feature type="transmembrane region" description="Helical" evidence="1">
    <location>
        <begin position="20"/>
        <end position="39"/>
    </location>
</feature>
<feature type="transmembrane region" description="Helical" evidence="1">
    <location>
        <begin position="98"/>
        <end position="119"/>
    </location>
</feature>
<reference evidence="3" key="1">
    <citation type="submission" date="2022-08" db="EMBL/GenBank/DDBJ databases">
        <title>Chelativorans sichuanense sp. nov., a paraffin oil-degrading bacterium isolated from a mixture of oil-based drill cuttings and paddy soil.</title>
        <authorList>
            <person name="Yu J."/>
            <person name="Liu H."/>
            <person name="Chen Q."/>
        </authorList>
    </citation>
    <scope>NUCLEOTIDE SEQUENCE</scope>
    <source>
        <strain evidence="3">SCAU 2101</strain>
    </source>
</reference>
<protein>
    <submittedName>
        <fullName evidence="3">Tripartite tricarboxylate transporter TctB family protein</fullName>
    </submittedName>
</protein>